<dbReference type="GO" id="GO:0009378">
    <property type="term" value="F:four-way junction helicase activity"/>
    <property type="evidence" value="ECO:0007669"/>
    <property type="project" value="TreeGrafter"/>
</dbReference>
<evidence type="ECO:0000259" key="10">
    <source>
        <dbReference type="PROSITE" id="PS51192"/>
    </source>
</evidence>
<protein>
    <recommendedName>
        <fullName evidence="9">DNA 3'-5' helicase</fullName>
        <ecNumber evidence="9">5.6.2.4</ecNumber>
    </recommendedName>
</protein>
<evidence type="ECO:0000256" key="7">
    <source>
        <dbReference type="ARBA" id="ARBA00023235"/>
    </source>
</evidence>
<dbReference type="Proteomes" id="UP000318017">
    <property type="component" value="Chromosome"/>
</dbReference>
<dbReference type="GO" id="GO:0005737">
    <property type="term" value="C:cytoplasm"/>
    <property type="evidence" value="ECO:0007669"/>
    <property type="project" value="TreeGrafter"/>
</dbReference>
<dbReference type="GO" id="GO:0006310">
    <property type="term" value="P:DNA recombination"/>
    <property type="evidence" value="ECO:0007669"/>
    <property type="project" value="InterPro"/>
</dbReference>
<proteinExistence type="inferred from homology"/>
<dbReference type="InterPro" id="IPR004589">
    <property type="entry name" value="DNA_helicase_ATP-dep_RecQ"/>
</dbReference>
<dbReference type="GO" id="GO:0016787">
    <property type="term" value="F:hydrolase activity"/>
    <property type="evidence" value="ECO:0007669"/>
    <property type="project" value="UniProtKB-KW"/>
</dbReference>
<evidence type="ECO:0000256" key="2">
    <source>
        <dbReference type="ARBA" id="ARBA00022741"/>
    </source>
</evidence>
<keyword evidence="6" id="KW-0238">DNA-binding</keyword>
<evidence type="ECO:0000256" key="9">
    <source>
        <dbReference type="ARBA" id="ARBA00034808"/>
    </source>
</evidence>
<evidence type="ECO:0000259" key="11">
    <source>
        <dbReference type="PROSITE" id="PS51194"/>
    </source>
</evidence>
<dbReference type="SMART" id="SM00487">
    <property type="entry name" value="DEXDc"/>
    <property type="match status" value="1"/>
</dbReference>
<accession>A0A518G199</accession>
<dbReference type="PROSITE" id="PS51192">
    <property type="entry name" value="HELICASE_ATP_BIND_1"/>
    <property type="match status" value="1"/>
</dbReference>
<dbReference type="Pfam" id="PF00270">
    <property type="entry name" value="DEAD"/>
    <property type="match status" value="1"/>
</dbReference>
<gene>
    <name evidence="12" type="primary">recQ_1</name>
    <name evidence="12" type="ORF">Q31a_05980</name>
</gene>
<dbReference type="PANTHER" id="PTHR13710">
    <property type="entry name" value="DNA HELICASE RECQ FAMILY MEMBER"/>
    <property type="match status" value="1"/>
</dbReference>
<dbReference type="GO" id="GO:0030894">
    <property type="term" value="C:replisome"/>
    <property type="evidence" value="ECO:0007669"/>
    <property type="project" value="TreeGrafter"/>
</dbReference>
<dbReference type="SUPFAM" id="SSF52540">
    <property type="entry name" value="P-loop containing nucleoside triphosphate hydrolases"/>
    <property type="match status" value="1"/>
</dbReference>
<keyword evidence="3 12" id="KW-0378">Hydrolase</keyword>
<evidence type="ECO:0000256" key="5">
    <source>
        <dbReference type="ARBA" id="ARBA00022840"/>
    </source>
</evidence>
<dbReference type="InterPro" id="IPR027417">
    <property type="entry name" value="P-loop_NTPase"/>
</dbReference>
<dbReference type="GO" id="GO:0043590">
    <property type="term" value="C:bacterial nucleoid"/>
    <property type="evidence" value="ECO:0007669"/>
    <property type="project" value="TreeGrafter"/>
</dbReference>
<keyword evidence="4 12" id="KW-0347">Helicase</keyword>
<feature type="domain" description="Helicase ATP-binding" evidence="10">
    <location>
        <begin position="30"/>
        <end position="198"/>
    </location>
</feature>
<comment type="catalytic activity">
    <reaction evidence="8">
        <text>Couples ATP hydrolysis with the unwinding of duplex DNA by translocating in the 3'-5' direction.</text>
        <dbReference type="EC" id="5.6.2.4"/>
    </reaction>
</comment>
<dbReference type="AlphaFoldDB" id="A0A518G199"/>
<evidence type="ECO:0000256" key="3">
    <source>
        <dbReference type="ARBA" id="ARBA00022801"/>
    </source>
</evidence>
<dbReference type="FunFam" id="3.40.50.300:FF:001389">
    <property type="entry name" value="ATP-dependent DNA helicase RecQ"/>
    <property type="match status" value="1"/>
</dbReference>
<organism evidence="12 13">
    <name type="scientific">Aureliella helgolandensis</name>
    <dbReference type="NCBI Taxonomy" id="2527968"/>
    <lineage>
        <taxon>Bacteria</taxon>
        <taxon>Pseudomonadati</taxon>
        <taxon>Planctomycetota</taxon>
        <taxon>Planctomycetia</taxon>
        <taxon>Pirellulales</taxon>
        <taxon>Pirellulaceae</taxon>
        <taxon>Aureliella</taxon>
    </lineage>
</organism>
<name>A0A518G199_9BACT</name>
<dbReference type="GO" id="GO:0005524">
    <property type="term" value="F:ATP binding"/>
    <property type="evidence" value="ECO:0007669"/>
    <property type="project" value="UniProtKB-KW"/>
</dbReference>
<evidence type="ECO:0000313" key="12">
    <source>
        <dbReference type="EMBL" id="QDV22314.1"/>
    </source>
</evidence>
<sequence length="641" mass="71672">MTTATTQRMDEVLREQFGLKSFRDGQRQVIERLLAGKSAAAVFPTGGGKSLCYQLPAVLLDGLTLVVSPLLALMREQVDSLIGKGIKAARLDSSLSAEEARLVMQEVRNGTTKLLYVAPERFFNERFRDFITDIPIAMFAIDEAHCISQWGHNFRPDYLKLAKISKQLDAQRILALTATATPAVLDDIRREFSIALQDAILTPFYRSNLTLRFTLADERSRDATLVQRLKEAPAQPSLVYVTLQKTAEEVAERLQASGLPAHAYHAGMDAEERARVQDLFMSSQDAIIVATIAFGMGVDKSNIRAIYHYNPSKSLENLAQEIGRAGRDGEPAVCESLLVPEDRVVLENFAYGDTPSVGSVRRFVEFLVGQPENFFVSYYSLAHEADMRDSVVRTLMTYLELEEFLVGTAPRYESYKFKARVPSSQILAHFEGERRSFAASVLALTVKKRIWFEISLPQAANRLKCDRARIVKMLDFFAEKGWIELQVSGLVHGYRKHQPIADIEELTQELYQYTLDREIGELGRLNELFELMCSTDCQCGGLSQHFGQPLASPCGHCSACEGQAIEELPEPDYPRIGDSALTAVRQLSKKHPEQLGDARSQARFLCGMTSPRMVRARLSRDAMFGCCSAIPFDRVLESLLG</sequence>
<dbReference type="CDD" id="cd17920">
    <property type="entry name" value="DEXHc_RecQ"/>
    <property type="match status" value="1"/>
</dbReference>
<dbReference type="KEGG" id="ahel:Q31a_05980"/>
<keyword evidence="13" id="KW-1185">Reference proteome</keyword>
<comment type="similarity">
    <text evidence="1">Belongs to the helicase family. RecQ subfamily.</text>
</comment>
<dbReference type="Pfam" id="PF00271">
    <property type="entry name" value="Helicase_C"/>
    <property type="match status" value="1"/>
</dbReference>
<dbReference type="Gene3D" id="3.40.50.300">
    <property type="entry name" value="P-loop containing nucleotide triphosphate hydrolases"/>
    <property type="match status" value="2"/>
</dbReference>
<keyword evidence="5" id="KW-0067">ATP-binding</keyword>
<evidence type="ECO:0000256" key="4">
    <source>
        <dbReference type="ARBA" id="ARBA00022806"/>
    </source>
</evidence>
<dbReference type="GO" id="GO:0006281">
    <property type="term" value="P:DNA repair"/>
    <property type="evidence" value="ECO:0007669"/>
    <property type="project" value="TreeGrafter"/>
</dbReference>
<dbReference type="RefSeq" id="WP_197356080.1">
    <property type="nucleotide sequence ID" value="NZ_CP036298.1"/>
</dbReference>
<dbReference type="NCBIfam" id="TIGR00614">
    <property type="entry name" value="recQ_fam"/>
    <property type="match status" value="1"/>
</dbReference>
<keyword evidence="7" id="KW-0413">Isomerase</keyword>
<reference evidence="12 13" key="1">
    <citation type="submission" date="2019-02" db="EMBL/GenBank/DDBJ databases">
        <title>Deep-cultivation of Planctomycetes and their phenomic and genomic characterization uncovers novel biology.</title>
        <authorList>
            <person name="Wiegand S."/>
            <person name="Jogler M."/>
            <person name="Boedeker C."/>
            <person name="Pinto D."/>
            <person name="Vollmers J."/>
            <person name="Rivas-Marin E."/>
            <person name="Kohn T."/>
            <person name="Peeters S.H."/>
            <person name="Heuer A."/>
            <person name="Rast P."/>
            <person name="Oberbeckmann S."/>
            <person name="Bunk B."/>
            <person name="Jeske O."/>
            <person name="Meyerdierks A."/>
            <person name="Storesund J.E."/>
            <person name="Kallscheuer N."/>
            <person name="Luecker S."/>
            <person name="Lage O.M."/>
            <person name="Pohl T."/>
            <person name="Merkel B.J."/>
            <person name="Hornburger P."/>
            <person name="Mueller R.-W."/>
            <person name="Bruemmer F."/>
            <person name="Labrenz M."/>
            <person name="Spormann A.M."/>
            <person name="Op den Camp H."/>
            <person name="Overmann J."/>
            <person name="Amann R."/>
            <person name="Jetten M.S.M."/>
            <person name="Mascher T."/>
            <person name="Medema M.H."/>
            <person name="Devos D.P."/>
            <person name="Kaster A.-K."/>
            <person name="Ovreas L."/>
            <person name="Rohde M."/>
            <person name="Galperin M.Y."/>
            <person name="Jogler C."/>
        </authorList>
    </citation>
    <scope>NUCLEOTIDE SEQUENCE [LARGE SCALE GENOMIC DNA]</scope>
    <source>
        <strain evidence="12 13">Q31a</strain>
    </source>
</reference>
<evidence type="ECO:0000256" key="6">
    <source>
        <dbReference type="ARBA" id="ARBA00023125"/>
    </source>
</evidence>
<dbReference type="InterPro" id="IPR011545">
    <property type="entry name" value="DEAD/DEAH_box_helicase_dom"/>
</dbReference>
<dbReference type="GO" id="GO:0043138">
    <property type="term" value="F:3'-5' DNA helicase activity"/>
    <property type="evidence" value="ECO:0007669"/>
    <property type="project" value="UniProtKB-EC"/>
</dbReference>
<dbReference type="PROSITE" id="PS51194">
    <property type="entry name" value="HELICASE_CTER"/>
    <property type="match status" value="1"/>
</dbReference>
<keyword evidence="2" id="KW-0547">Nucleotide-binding</keyword>
<dbReference type="EMBL" id="CP036298">
    <property type="protein sequence ID" value="QDV22314.1"/>
    <property type="molecule type" value="Genomic_DNA"/>
</dbReference>
<dbReference type="EC" id="5.6.2.4" evidence="9"/>
<feature type="domain" description="Helicase C-terminal" evidence="11">
    <location>
        <begin position="224"/>
        <end position="368"/>
    </location>
</feature>
<dbReference type="PANTHER" id="PTHR13710:SF105">
    <property type="entry name" value="ATP-DEPENDENT DNA HELICASE Q1"/>
    <property type="match status" value="1"/>
</dbReference>
<dbReference type="InterPro" id="IPR014001">
    <property type="entry name" value="Helicase_ATP-bd"/>
</dbReference>
<dbReference type="InterPro" id="IPR001650">
    <property type="entry name" value="Helicase_C-like"/>
</dbReference>
<dbReference type="GO" id="GO:0003677">
    <property type="term" value="F:DNA binding"/>
    <property type="evidence" value="ECO:0007669"/>
    <property type="project" value="UniProtKB-KW"/>
</dbReference>
<dbReference type="Gene3D" id="1.10.10.10">
    <property type="entry name" value="Winged helix-like DNA-binding domain superfamily/Winged helix DNA-binding domain"/>
    <property type="match status" value="1"/>
</dbReference>
<dbReference type="InterPro" id="IPR036388">
    <property type="entry name" value="WH-like_DNA-bd_sf"/>
</dbReference>
<dbReference type="SMART" id="SM00490">
    <property type="entry name" value="HELICc"/>
    <property type="match status" value="1"/>
</dbReference>
<evidence type="ECO:0000313" key="13">
    <source>
        <dbReference type="Proteomes" id="UP000318017"/>
    </source>
</evidence>
<evidence type="ECO:0000256" key="1">
    <source>
        <dbReference type="ARBA" id="ARBA00005446"/>
    </source>
</evidence>
<evidence type="ECO:0000256" key="8">
    <source>
        <dbReference type="ARBA" id="ARBA00034617"/>
    </source>
</evidence>